<organism evidence="1 2">
    <name type="scientific">Alistipes onderdonkii</name>
    <dbReference type="NCBI Taxonomy" id="328813"/>
    <lineage>
        <taxon>Bacteria</taxon>
        <taxon>Pseudomonadati</taxon>
        <taxon>Bacteroidota</taxon>
        <taxon>Bacteroidia</taxon>
        <taxon>Bacteroidales</taxon>
        <taxon>Rikenellaceae</taxon>
        <taxon>Alistipes</taxon>
    </lineage>
</organism>
<proteinExistence type="predicted"/>
<reference evidence="2" key="1">
    <citation type="submission" date="2017-04" db="EMBL/GenBank/DDBJ databases">
        <title>Function of individual gut microbiota members based on whole genome sequencing of pure cultures obtained from chicken caecum.</title>
        <authorList>
            <person name="Medvecky M."/>
            <person name="Cejkova D."/>
            <person name="Polansky O."/>
            <person name="Karasova D."/>
            <person name="Kubasova T."/>
            <person name="Cizek A."/>
            <person name="Rychlik I."/>
        </authorList>
    </citation>
    <scope>NUCLEOTIDE SEQUENCE [LARGE SCALE GENOMIC DNA]</scope>
    <source>
        <strain evidence="2">An90</strain>
    </source>
</reference>
<name>A0A1Y3QUE9_9BACT</name>
<comment type="caution">
    <text evidence="1">The sequence shown here is derived from an EMBL/GenBank/DDBJ whole genome shotgun (WGS) entry which is preliminary data.</text>
</comment>
<dbReference type="AlphaFoldDB" id="A0A1Y3QUE9"/>
<evidence type="ECO:0000313" key="2">
    <source>
        <dbReference type="Proteomes" id="UP000195772"/>
    </source>
</evidence>
<evidence type="ECO:0000313" key="1">
    <source>
        <dbReference type="EMBL" id="OUN01898.1"/>
    </source>
</evidence>
<gene>
    <name evidence="1" type="ORF">B5G41_13685</name>
</gene>
<accession>A0A1Y3QUE9</accession>
<sequence length="85" mass="10054">MNVTIESSFCPYCDEVTEIYFRLTNTILFASNETELRQGIDKLKSQVPLDDYFVYGFGSHHLWVHQRKVSNPTQPFRHRLLKAEF</sequence>
<dbReference type="RefSeq" id="WP_087403459.1">
    <property type="nucleotide sequence ID" value="NZ_NFHB01000011.1"/>
</dbReference>
<dbReference type="Proteomes" id="UP000195772">
    <property type="component" value="Unassembled WGS sequence"/>
</dbReference>
<dbReference type="OrthoDB" id="1003257at2"/>
<dbReference type="EMBL" id="NFHB01000011">
    <property type="protein sequence ID" value="OUN01898.1"/>
    <property type="molecule type" value="Genomic_DNA"/>
</dbReference>
<protein>
    <submittedName>
        <fullName evidence="1">Uncharacterized protein</fullName>
    </submittedName>
</protein>